<dbReference type="RefSeq" id="WP_089274726.1">
    <property type="nucleotide sequence ID" value="NZ_FZOC01000005.1"/>
</dbReference>
<evidence type="ECO:0000259" key="1">
    <source>
        <dbReference type="Pfam" id="PF07022"/>
    </source>
</evidence>
<dbReference type="InterPro" id="IPR010982">
    <property type="entry name" value="Lambda_DNA-bd_dom_sf"/>
</dbReference>
<reference evidence="2 3" key="1">
    <citation type="submission" date="2017-06" db="EMBL/GenBank/DDBJ databases">
        <authorList>
            <person name="Kim H.J."/>
            <person name="Triplett B.A."/>
        </authorList>
    </citation>
    <scope>NUCLEOTIDE SEQUENCE [LARGE SCALE GENOMIC DNA]</scope>
    <source>
        <strain evidence="2 3">DSM 13116</strain>
    </source>
</reference>
<proteinExistence type="predicted"/>
<dbReference type="InterPro" id="IPR010744">
    <property type="entry name" value="Phage_CI_N"/>
</dbReference>
<dbReference type="Proteomes" id="UP000198324">
    <property type="component" value="Unassembled WGS sequence"/>
</dbReference>
<keyword evidence="3" id="KW-1185">Reference proteome</keyword>
<dbReference type="GO" id="GO:0003677">
    <property type="term" value="F:DNA binding"/>
    <property type="evidence" value="ECO:0007669"/>
    <property type="project" value="InterPro"/>
</dbReference>
<protein>
    <submittedName>
        <fullName evidence="2">Bacteriophage CI repressor helix-turn-helix domain-containing protein</fullName>
    </submittedName>
</protein>
<name>A0A239BDS9_9BACT</name>
<accession>A0A239BDS9</accession>
<organism evidence="2 3">
    <name type="scientific">Humidesulfovibrio mexicanus</name>
    <dbReference type="NCBI Taxonomy" id="147047"/>
    <lineage>
        <taxon>Bacteria</taxon>
        <taxon>Pseudomonadati</taxon>
        <taxon>Thermodesulfobacteriota</taxon>
        <taxon>Desulfovibrionia</taxon>
        <taxon>Desulfovibrionales</taxon>
        <taxon>Desulfovibrionaceae</taxon>
        <taxon>Humidesulfovibrio</taxon>
    </lineage>
</organism>
<dbReference type="GO" id="GO:0045892">
    <property type="term" value="P:negative regulation of DNA-templated transcription"/>
    <property type="evidence" value="ECO:0007669"/>
    <property type="project" value="InterPro"/>
</dbReference>
<evidence type="ECO:0000313" key="2">
    <source>
        <dbReference type="EMBL" id="SNS06165.1"/>
    </source>
</evidence>
<dbReference type="Gene3D" id="1.10.260.40">
    <property type="entry name" value="lambda repressor-like DNA-binding domains"/>
    <property type="match status" value="1"/>
</dbReference>
<dbReference type="SUPFAM" id="SSF47413">
    <property type="entry name" value="lambda repressor-like DNA-binding domains"/>
    <property type="match status" value="1"/>
</dbReference>
<dbReference type="OrthoDB" id="5464916at2"/>
<dbReference type="Pfam" id="PF07022">
    <property type="entry name" value="Phage_CI_repr"/>
    <property type="match status" value="1"/>
</dbReference>
<sequence>MPKQAREITPERVAAFEAAMERIRTVTGARTQVQLAEALDIRQSSISDAKRRASIPAEWLLKLQRKHQVFADWFLTGEGPRETTGGASARVEELEQELHRVMRETESLSDMIREALVHSRTTLDDLIELKGTSRDMLVQAQKRIKELSSRLRDVDAEVAAQNFTM</sequence>
<evidence type="ECO:0000313" key="3">
    <source>
        <dbReference type="Proteomes" id="UP000198324"/>
    </source>
</evidence>
<dbReference type="EMBL" id="FZOC01000005">
    <property type="protein sequence ID" value="SNS06165.1"/>
    <property type="molecule type" value="Genomic_DNA"/>
</dbReference>
<dbReference type="AlphaFoldDB" id="A0A239BDS9"/>
<feature type="domain" description="Bacteriophage CI repressor N-terminal" evidence="1">
    <location>
        <begin position="18"/>
        <end position="80"/>
    </location>
</feature>
<gene>
    <name evidence="2" type="ORF">SAMN04488503_2510</name>
</gene>